<evidence type="ECO:0000256" key="6">
    <source>
        <dbReference type="ARBA" id="ARBA00023002"/>
    </source>
</evidence>
<dbReference type="InterPro" id="IPR001128">
    <property type="entry name" value="Cyt_P450"/>
</dbReference>
<dbReference type="PANTHER" id="PTHR46206">
    <property type="entry name" value="CYTOCHROME P450"/>
    <property type="match status" value="1"/>
</dbReference>
<dbReference type="Pfam" id="PF00067">
    <property type="entry name" value="p450"/>
    <property type="match status" value="1"/>
</dbReference>
<evidence type="ECO:0000256" key="7">
    <source>
        <dbReference type="ARBA" id="ARBA00023004"/>
    </source>
</evidence>
<evidence type="ECO:0000313" key="12">
    <source>
        <dbReference type="EMBL" id="KAJ4377510.1"/>
    </source>
</evidence>
<keyword evidence="11" id="KW-0472">Membrane</keyword>
<accession>A0A9W9CR15</accession>
<dbReference type="InterPro" id="IPR036396">
    <property type="entry name" value="Cyt_P450_sf"/>
</dbReference>
<keyword evidence="11" id="KW-1133">Transmembrane helix</keyword>
<dbReference type="PROSITE" id="PS00086">
    <property type="entry name" value="CYTOCHROME_P450"/>
    <property type="match status" value="1"/>
</dbReference>
<dbReference type="Proteomes" id="UP001140560">
    <property type="component" value="Unassembled WGS sequence"/>
</dbReference>
<organism evidence="12 13">
    <name type="scientific">Neocucurbitaria cava</name>
    <dbReference type="NCBI Taxonomy" id="798079"/>
    <lineage>
        <taxon>Eukaryota</taxon>
        <taxon>Fungi</taxon>
        <taxon>Dikarya</taxon>
        <taxon>Ascomycota</taxon>
        <taxon>Pezizomycotina</taxon>
        <taxon>Dothideomycetes</taxon>
        <taxon>Pleosporomycetidae</taxon>
        <taxon>Pleosporales</taxon>
        <taxon>Pleosporineae</taxon>
        <taxon>Cucurbitariaceae</taxon>
        <taxon>Neocucurbitaria</taxon>
    </lineage>
</organism>
<dbReference type="EMBL" id="JAPEUY010000001">
    <property type="protein sequence ID" value="KAJ4377510.1"/>
    <property type="molecule type" value="Genomic_DNA"/>
</dbReference>
<dbReference type="GO" id="GO:0020037">
    <property type="term" value="F:heme binding"/>
    <property type="evidence" value="ECO:0007669"/>
    <property type="project" value="InterPro"/>
</dbReference>
<evidence type="ECO:0000256" key="3">
    <source>
        <dbReference type="ARBA" id="ARBA00010617"/>
    </source>
</evidence>
<feature type="transmembrane region" description="Helical" evidence="11">
    <location>
        <begin position="12"/>
        <end position="32"/>
    </location>
</feature>
<feature type="binding site" description="axial binding residue" evidence="9">
    <location>
        <position position="482"/>
    </location>
    <ligand>
        <name>heme</name>
        <dbReference type="ChEBI" id="CHEBI:30413"/>
    </ligand>
    <ligandPart>
        <name>Fe</name>
        <dbReference type="ChEBI" id="CHEBI:18248"/>
    </ligandPart>
</feature>
<dbReference type="PRINTS" id="PR00465">
    <property type="entry name" value="EP450IV"/>
</dbReference>
<keyword evidence="8 10" id="KW-0503">Monooxygenase</keyword>
<keyword evidence="7 9" id="KW-0408">Iron</keyword>
<dbReference type="OrthoDB" id="1844152at2759"/>
<evidence type="ECO:0000256" key="2">
    <source>
        <dbReference type="ARBA" id="ARBA00004685"/>
    </source>
</evidence>
<proteinExistence type="inferred from homology"/>
<name>A0A9W9CR15_9PLEO</name>
<dbReference type="InterPro" id="IPR017972">
    <property type="entry name" value="Cyt_P450_CS"/>
</dbReference>
<evidence type="ECO:0000256" key="4">
    <source>
        <dbReference type="ARBA" id="ARBA00022617"/>
    </source>
</evidence>
<evidence type="ECO:0000256" key="8">
    <source>
        <dbReference type="ARBA" id="ARBA00023033"/>
    </source>
</evidence>
<comment type="caution">
    <text evidence="12">The sequence shown here is derived from an EMBL/GenBank/DDBJ whole genome shotgun (WGS) entry which is preliminary data.</text>
</comment>
<dbReference type="Gene3D" id="1.10.630.10">
    <property type="entry name" value="Cytochrome P450"/>
    <property type="match status" value="1"/>
</dbReference>
<protein>
    <recommendedName>
        <fullName evidence="14">Cytochrome P450</fullName>
    </recommendedName>
</protein>
<evidence type="ECO:0008006" key="14">
    <source>
        <dbReference type="Google" id="ProtNLM"/>
    </source>
</evidence>
<evidence type="ECO:0000256" key="1">
    <source>
        <dbReference type="ARBA" id="ARBA00001971"/>
    </source>
</evidence>
<keyword evidence="6 10" id="KW-0560">Oxidoreductase</keyword>
<dbReference type="AlphaFoldDB" id="A0A9W9CR15"/>
<evidence type="ECO:0000256" key="9">
    <source>
        <dbReference type="PIRSR" id="PIRSR602403-1"/>
    </source>
</evidence>
<dbReference type="GO" id="GO:0005506">
    <property type="term" value="F:iron ion binding"/>
    <property type="evidence" value="ECO:0007669"/>
    <property type="project" value="InterPro"/>
</dbReference>
<keyword evidence="4 9" id="KW-0349">Heme</keyword>
<dbReference type="GO" id="GO:0004497">
    <property type="term" value="F:monooxygenase activity"/>
    <property type="evidence" value="ECO:0007669"/>
    <property type="project" value="UniProtKB-KW"/>
</dbReference>
<dbReference type="GO" id="GO:0016705">
    <property type="term" value="F:oxidoreductase activity, acting on paired donors, with incorporation or reduction of molecular oxygen"/>
    <property type="evidence" value="ECO:0007669"/>
    <property type="project" value="InterPro"/>
</dbReference>
<dbReference type="InterPro" id="IPR002403">
    <property type="entry name" value="Cyt_P450_E_grp-IV"/>
</dbReference>
<dbReference type="PANTHER" id="PTHR46206:SF1">
    <property type="entry name" value="P450, PUTATIVE (EUROFUNG)-RELATED"/>
    <property type="match status" value="1"/>
</dbReference>
<evidence type="ECO:0000313" key="13">
    <source>
        <dbReference type="Proteomes" id="UP001140560"/>
    </source>
</evidence>
<evidence type="ECO:0000256" key="11">
    <source>
        <dbReference type="SAM" id="Phobius"/>
    </source>
</evidence>
<sequence>MARGEEEPLVTVQAVGAAILTYWIIATAYNFLYAPRPPTTIPWVGYGKGWFAGMRNYTALTKSKEWLLAGYDQYSKQNKIFVLPATLGMQPEVVMPKSQLSWMFDQPDHILSTSEAHYEFLQGDYAFVKPIILKDPYHEHVIHKSLVRNLSAIIPDLEEEVPHAVEAVYGTDTNEFKKVDVLDSFMKMIPGLTNRMLVGKPLCRERKFLDAVLAFTMDVIRTQSSLFLFPKALHPIIGNLFSLTVKYHYWQSSQWTLPLIKKRIADIEKKDAGDPEYKAWKEPSDFITWSYRTAQAEGRHDEMQPDRIAQRIMPINFASIHTTSLTAYETLGNILSADESVVLSLRKEAHRILQEEGGWTKQGLSKMHRMDSAIRESQRAAPIALTFVHRKVVAKEGITTPEGIHIAHGTLLSCPWTPLAGDTDIHEHPEQFDAFRYSRAKEEFDSMSNEEKANVDALRLKQSGLVTTGINHLPFGHGRHACPGRFFVSHELKMIFAHLLLNYDFKQLTERPKKMWVIRYQVPLPVNIEVRRRKSIWTPEVQA</sequence>
<keyword evidence="13" id="KW-1185">Reference proteome</keyword>
<gene>
    <name evidence="12" type="ORF">N0V83_000335</name>
</gene>
<evidence type="ECO:0000256" key="10">
    <source>
        <dbReference type="RuleBase" id="RU000461"/>
    </source>
</evidence>
<comment type="pathway">
    <text evidence="2">Mycotoxin biosynthesis.</text>
</comment>
<comment type="cofactor">
    <cofactor evidence="1 9">
        <name>heme</name>
        <dbReference type="ChEBI" id="CHEBI:30413"/>
    </cofactor>
</comment>
<keyword evidence="11" id="KW-0812">Transmembrane</keyword>
<reference evidence="12" key="1">
    <citation type="submission" date="2022-10" db="EMBL/GenBank/DDBJ databases">
        <title>Tapping the CABI collections for fungal endophytes: first genome assemblies for Collariella, Neodidymelliopsis, Ascochyta clinopodiicola, Didymella pomorum, Didymosphaeria variabile, Neocosmospora piperis and Neocucurbitaria cava.</title>
        <authorList>
            <person name="Hill R."/>
        </authorList>
    </citation>
    <scope>NUCLEOTIDE SEQUENCE</scope>
    <source>
        <strain evidence="12">IMI 356814</strain>
    </source>
</reference>
<dbReference type="CDD" id="cd11041">
    <property type="entry name" value="CYP503A1-like"/>
    <property type="match status" value="1"/>
</dbReference>
<comment type="similarity">
    <text evidence="3 10">Belongs to the cytochrome P450 family.</text>
</comment>
<evidence type="ECO:0000256" key="5">
    <source>
        <dbReference type="ARBA" id="ARBA00022723"/>
    </source>
</evidence>
<keyword evidence="5 9" id="KW-0479">Metal-binding</keyword>
<dbReference type="SUPFAM" id="SSF48264">
    <property type="entry name" value="Cytochrome P450"/>
    <property type="match status" value="1"/>
</dbReference>